<dbReference type="InterPro" id="IPR051803">
    <property type="entry name" value="TA_system_RelE-like_toxin"/>
</dbReference>
<dbReference type="EMBL" id="JBELQE010000030">
    <property type="protein sequence ID" value="MER2249162.1"/>
    <property type="molecule type" value="Genomic_DNA"/>
</dbReference>
<dbReference type="RefSeq" id="WP_350392467.1">
    <property type="nucleotide sequence ID" value="NZ_JBELQE010000030.1"/>
</dbReference>
<evidence type="ECO:0000256" key="2">
    <source>
        <dbReference type="ARBA" id="ARBA00022649"/>
    </source>
</evidence>
<proteinExistence type="inferred from homology"/>
<sequence>MIVVFTAEAEADLERVGDFIAQDNPRRAVSFVTELVERCLQLADIPEGFPLVPRHASSGIRRRPHGSYLIFYRVDGGRIEILHILSGVRDWESLLFPD</sequence>
<dbReference type="Proteomes" id="UP001480955">
    <property type="component" value="Unassembled WGS sequence"/>
</dbReference>
<protein>
    <submittedName>
        <fullName evidence="3">Type II toxin-antitoxin system RelE/ParE family toxin</fullName>
    </submittedName>
</protein>
<dbReference type="PANTHER" id="PTHR33755:SF6">
    <property type="entry name" value="PLASMID STABILIZATION SYSTEM PROTEIN"/>
    <property type="match status" value="1"/>
</dbReference>
<keyword evidence="4" id="KW-1185">Reference proteome</keyword>
<name>A0ABV1QIE7_9HYPH</name>
<dbReference type="Gene3D" id="3.30.2310.20">
    <property type="entry name" value="RelE-like"/>
    <property type="match status" value="1"/>
</dbReference>
<comment type="caution">
    <text evidence="3">The sequence shown here is derived from an EMBL/GenBank/DDBJ whole genome shotgun (WGS) entry which is preliminary data.</text>
</comment>
<gene>
    <name evidence="3" type="ORF">ABS772_04455</name>
</gene>
<accession>A0ABV1QIE7</accession>
<dbReference type="InterPro" id="IPR007712">
    <property type="entry name" value="RelE/ParE_toxin"/>
</dbReference>
<dbReference type="InterPro" id="IPR035093">
    <property type="entry name" value="RelE/ParE_toxin_dom_sf"/>
</dbReference>
<dbReference type="PANTHER" id="PTHR33755">
    <property type="entry name" value="TOXIN PARE1-RELATED"/>
    <property type="match status" value="1"/>
</dbReference>
<keyword evidence="2" id="KW-1277">Toxin-antitoxin system</keyword>
<dbReference type="Pfam" id="PF05016">
    <property type="entry name" value="ParE_toxin"/>
    <property type="match status" value="1"/>
</dbReference>
<organism evidence="3 4">
    <name type="scientific">Methylorubrum podarium</name>
    <dbReference type="NCBI Taxonomy" id="200476"/>
    <lineage>
        <taxon>Bacteria</taxon>
        <taxon>Pseudomonadati</taxon>
        <taxon>Pseudomonadota</taxon>
        <taxon>Alphaproteobacteria</taxon>
        <taxon>Hyphomicrobiales</taxon>
        <taxon>Methylobacteriaceae</taxon>
        <taxon>Methylorubrum</taxon>
    </lineage>
</organism>
<comment type="similarity">
    <text evidence="1">Belongs to the RelE toxin family.</text>
</comment>
<reference evidence="3 4" key="1">
    <citation type="submission" date="2024-06" db="EMBL/GenBank/DDBJ databases">
        <authorList>
            <person name="Campbell A.G."/>
        </authorList>
    </citation>
    <scope>NUCLEOTIDE SEQUENCE [LARGE SCALE GENOMIC DNA]</scope>
    <source>
        <strain evidence="3 4">EM12</strain>
    </source>
</reference>
<evidence type="ECO:0000313" key="3">
    <source>
        <dbReference type="EMBL" id="MER2249162.1"/>
    </source>
</evidence>
<evidence type="ECO:0000313" key="4">
    <source>
        <dbReference type="Proteomes" id="UP001480955"/>
    </source>
</evidence>
<evidence type="ECO:0000256" key="1">
    <source>
        <dbReference type="ARBA" id="ARBA00006226"/>
    </source>
</evidence>